<protein>
    <submittedName>
        <fullName evidence="2">Uncharacterized protein</fullName>
    </submittedName>
</protein>
<feature type="region of interest" description="Disordered" evidence="1">
    <location>
        <begin position="478"/>
        <end position="497"/>
    </location>
</feature>
<accession>A0ABM9JZ91</accession>
<sequence length="497" mass="52743">MPSTIPYDPALALGNIVSPQRLDVLEKIAAAQAPADAAEDNLNSLIAMKRSLDMTIQEMINMGTDPADVITASSDTGKQISAAASEFAKAKIQSLKDTQPLKATIRGINDSIESPLDYNRTAIKKMPLSADSMRMNVQYFAVDQNAQSSNTHAATISAFVSDQVSYFGDDFSSQASTSASSQVNSQMANHSIAGTLVISVTCTHKDAVLLAPFILDVDKAIRVWNQVHSDAMIKTDSIQNVSTIAAQADTPDEKSITLLSGATYGSCFIGMVHVLNTTDTTSSEEMYSFADKLQEQFKVSGWFADVQGGFGVDGSFSQDAKNLLSTQNITAHCSLVTMGSIPSIKSNQVAMGVKGFSDDDGAKSMAALMKLQNATAQAQDSVDASAQAARTGAQMITLQNSRIQAALSGLANIDNQQNKIIDTNSVMDALDDYVQKALAGNIGVPVNYYLKPITRSQLAQMWMAKYYPGKFLAIDGDDSNSGKPANPANPGGNGGTH</sequence>
<organism evidence="2 3">
    <name type="scientific">Ralstonia psammae</name>
    <dbReference type="NCBI Taxonomy" id="3058598"/>
    <lineage>
        <taxon>Bacteria</taxon>
        <taxon>Pseudomonadati</taxon>
        <taxon>Pseudomonadota</taxon>
        <taxon>Betaproteobacteria</taxon>
        <taxon>Burkholderiales</taxon>
        <taxon>Burkholderiaceae</taxon>
        <taxon>Ralstonia</taxon>
    </lineage>
</organism>
<evidence type="ECO:0000313" key="3">
    <source>
        <dbReference type="Proteomes" id="UP001189813"/>
    </source>
</evidence>
<dbReference type="EMBL" id="CATZBU010000020">
    <property type="protein sequence ID" value="CAJ0808485.1"/>
    <property type="molecule type" value="Genomic_DNA"/>
</dbReference>
<name>A0ABM9JZ91_9RALS</name>
<dbReference type="Proteomes" id="UP001189813">
    <property type="component" value="Unassembled WGS sequence"/>
</dbReference>
<reference evidence="2 3" key="1">
    <citation type="submission" date="2023-07" db="EMBL/GenBank/DDBJ databases">
        <authorList>
            <person name="Peeters C."/>
        </authorList>
    </citation>
    <scope>NUCLEOTIDE SEQUENCE [LARGE SCALE GENOMIC DNA]</scope>
    <source>
        <strain evidence="2 3">LMG 19083</strain>
    </source>
</reference>
<comment type="caution">
    <text evidence="2">The sequence shown here is derived from an EMBL/GenBank/DDBJ whole genome shotgun (WGS) entry which is preliminary data.</text>
</comment>
<gene>
    <name evidence="2" type="ORF">LMG19083_04714</name>
</gene>
<proteinExistence type="predicted"/>
<dbReference type="RefSeq" id="WP_316669199.1">
    <property type="nucleotide sequence ID" value="NZ_CATZBU010000020.1"/>
</dbReference>
<evidence type="ECO:0000313" key="2">
    <source>
        <dbReference type="EMBL" id="CAJ0808485.1"/>
    </source>
</evidence>
<keyword evidence="3" id="KW-1185">Reference proteome</keyword>
<evidence type="ECO:0000256" key="1">
    <source>
        <dbReference type="SAM" id="MobiDB-lite"/>
    </source>
</evidence>